<comment type="caution">
    <text evidence="1">The sequence shown here is derived from an EMBL/GenBank/DDBJ whole genome shotgun (WGS) entry which is preliminary data.</text>
</comment>
<organism evidence="1 2">
    <name type="scientific">Herbiconiux daphne</name>
    <dbReference type="NCBI Taxonomy" id="2970914"/>
    <lineage>
        <taxon>Bacteria</taxon>
        <taxon>Bacillati</taxon>
        <taxon>Actinomycetota</taxon>
        <taxon>Actinomycetes</taxon>
        <taxon>Micrococcales</taxon>
        <taxon>Microbacteriaceae</taxon>
        <taxon>Herbiconiux</taxon>
    </lineage>
</organism>
<proteinExistence type="predicted"/>
<accession>A0ABT2H8W7</accession>
<sequence length="158" mass="17131">MTRVEPADMPGVNIFNRTLGRAPDIMAANAALDATIRFSSRLSLDLKEEVRRSTASGIGCEFCASLGEPKLEHPDRAESLAVAFAQMVIDDPNGIDDSAFDVLREEFTDDQIVELVAWICFILIGNQTFGAVMRLPAATEGELHDYTAWRADGAKAAG</sequence>
<dbReference type="InterPro" id="IPR029032">
    <property type="entry name" value="AhpD-like"/>
</dbReference>
<evidence type="ECO:0008006" key="3">
    <source>
        <dbReference type="Google" id="ProtNLM"/>
    </source>
</evidence>
<dbReference type="EMBL" id="JANLCJ010000017">
    <property type="protein sequence ID" value="MCS5736357.1"/>
    <property type="molecule type" value="Genomic_DNA"/>
</dbReference>
<reference evidence="1" key="1">
    <citation type="submission" date="2022-08" db="EMBL/GenBank/DDBJ databases">
        <authorList>
            <person name="Deng Y."/>
            <person name="Han X.-F."/>
            <person name="Zhang Y.-Q."/>
        </authorList>
    </citation>
    <scope>NUCLEOTIDE SEQUENCE</scope>
    <source>
        <strain evidence="1">CPCC 203386</strain>
    </source>
</reference>
<protein>
    <recommendedName>
        <fullName evidence="3">Carboxymuconolactone decarboxylase family protein</fullName>
    </recommendedName>
</protein>
<gene>
    <name evidence="1" type="ORF">N1032_21715</name>
</gene>
<evidence type="ECO:0000313" key="1">
    <source>
        <dbReference type="EMBL" id="MCS5736357.1"/>
    </source>
</evidence>
<dbReference type="RefSeq" id="WP_259542238.1">
    <property type="nucleotide sequence ID" value="NZ_JANLCJ010000017.1"/>
</dbReference>
<name>A0ABT2H8W7_9MICO</name>
<dbReference type="Gene3D" id="1.20.1290.10">
    <property type="entry name" value="AhpD-like"/>
    <property type="match status" value="1"/>
</dbReference>
<keyword evidence="2" id="KW-1185">Reference proteome</keyword>
<dbReference type="SUPFAM" id="SSF69118">
    <property type="entry name" value="AhpD-like"/>
    <property type="match status" value="1"/>
</dbReference>
<dbReference type="Proteomes" id="UP001165586">
    <property type="component" value="Unassembled WGS sequence"/>
</dbReference>
<evidence type="ECO:0000313" key="2">
    <source>
        <dbReference type="Proteomes" id="UP001165586"/>
    </source>
</evidence>